<accession>A0A8J3A967</accession>
<name>A0A8J3A967_9ACTN</name>
<sequence>MKSPIRRARRSSRTGRRSFAVLASVAMLAAAMPTAAFAQLPSTDDPRAGLAPGFDDAEEASLGLEHRGRFDKRDSNFFNPNNIGQFAFANSDLAFTGDYAIHGNWQGFQIFDISDPSNPTLRTEVLCPGGQGDANVHGNLLFTSVEEASGRVDCGTQGAGSSFTPNPDRARGVRIWDISNIDDPKQVAVVQTCRGSHTNRLVEDPNDPDHVYIYNNGTSGQRHAGEAVHTPEGFRDGRCGQTSVNADNPSQWMIEVIKVPVDNPAAAEVVNEARLFQDYETGAVNGLQNGPTRSGHPCSDTNSCFPAGNGYSPSPNSTTCHDITAYPEIGLAAGACQGNGTLFDISDPANPTRIDAVADENFAYWHSANFSNDGSKVMFTDEWGGGTGARCVAQHRLEWGANALFEIVDTADGKKLEFASYYKLPVAQTNTENCVAHQANIVPVPGRDIIVQAWYQGGISMFDWTDPHNPVEIGYFDRGPISTTSTVLGGFWSGYWYNGSIVGGEIARGLDLLDLVPTEDLTANEIAAADTVRLDEHNAMSMRQITWEPSFPVVRATLDQLVRAEGIAPNTLKQVQGFIDRAESFSTGPQRRAAVSQLQNAAKQLKGADQQRLADALNDLAATL</sequence>
<evidence type="ECO:0000256" key="1">
    <source>
        <dbReference type="SAM" id="SignalP"/>
    </source>
</evidence>
<dbReference type="Pfam" id="PF08309">
    <property type="entry name" value="LVIVD"/>
    <property type="match status" value="1"/>
</dbReference>
<dbReference type="EMBL" id="BMHA01000004">
    <property type="protein sequence ID" value="GGI05178.1"/>
    <property type="molecule type" value="Genomic_DNA"/>
</dbReference>
<organism evidence="2 3">
    <name type="scientific">Egicoccus halophilus</name>
    <dbReference type="NCBI Taxonomy" id="1670830"/>
    <lineage>
        <taxon>Bacteria</taxon>
        <taxon>Bacillati</taxon>
        <taxon>Actinomycetota</taxon>
        <taxon>Nitriliruptoria</taxon>
        <taxon>Egicoccales</taxon>
        <taxon>Egicoccaceae</taxon>
        <taxon>Egicoccus</taxon>
    </lineage>
</organism>
<evidence type="ECO:0000313" key="2">
    <source>
        <dbReference type="EMBL" id="GGI05178.1"/>
    </source>
</evidence>
<evidence type="ECO:0000313" key="3">
    <source>
        <dbReference type="Proteomes" id="UP000650511"/>
    </source>
</evidence>
<dbReference type="RefSeq" id="WP_130649462.1">
    <property type="nucleotide sequence ID" value="NZ_BMHA01000004.1"/>
</dbReference>
<dbReference type="OrthoDB" id="4300819at2"/>
<dbReference type="InterPro" id="IPR013211">
    <property type="entry name" value="LVIVD"/>
</dbReference>
<dbReference type="Proteomes" id="UP000650511">
    <property type="component" value="Unassembled WGS sequence"/>
</dbReference>
<gene>
    <name evidence="2" type="ORF">GCM10011354_12800</name>
</gene>
<reference evidence="2" key="1">
    <citation type="journal article" date="2014" name="Int. J. Syst. Evol. Microbiol.">
        <title>Complete genome sequence of Corynebacterium casei LMG S-19264T (=DSM 44701T), isolated from a smear-ripened cheese.</title>
        <authorList>
            <consortium name="US DOE Joint Genome Institute (JGI-PGF)"/>
            <person name="Walter F."/>
            <person name="Albersmeier A."/>
            <person name="Kalinowski J."/>
            <person name="Ruckert C."/>
        </authorList>
    </citation>
    <scope>NUCLEOTIDE SEQUENCE</scope>
    <source>
        <strain evidence="2">CGMCC 1.14988</strain>
    </source>
</reference>
<evidence type="ECO:0008006" key="4">
    <source>
        <dbReference type="Google" id="ProtNLM"/>
    </source>
</evidence>
<dbReference type="AlphaFoldDB" id="A0A8J3A967"/>
<feature type="signal peptide" evidence="1">
    <location>
        <begin position="1"/>
        <end position="38"/>
    </location>
</feature>
<keyword evidence="3" id="KW-1185">Reference proteome</keyword>
<comment type="caution">
    <text evidence="2">The sequence shown here is derived from an EMBL/GenBank/DDBJ whole genome shotgun (WGS) entry which is preliminary data.</text>
</comment>
<proteinExistence type="predicted"/>
<reference evidence="2" key="2">
    <citation type="submission" date="2020-09" db="EMBL/GenBank/DDBJ databases">
        <authorList>
            <person name="Sun Q."/>
            <person name="Zhou Y."/>
        </authorList>
    </citation>
    <scope>NUCLEOTIDE SEQUENCE</scope>
    <source>
        <strain evidence="2">CGMCC 1.14988</strain>
    </source>
</reference>
<keyword evidence="1" id="KW-0732">Signal</keyword>
<feature type="chain" id="PRO_5035216019" description="LVIVD repeat-containing protein" evidence="1">
    <location>
        <begin position="39"/>
        <end position="624"/>
    </location>
</feature>
<protein>
    <recommendedName>
        <fullName evidence="4">LVIVD repeat-containing protein</fullName>
    </recommendedName>
</protein>